<dbReference type="InterPro" id="IPR027417">
    <property type="entry name" value="P-loop_NTPase"/>
</dbReference>
<evidence type="ECO:0000256" key="2">
    <source>
        <dbReference type="ARBA" id="ARBA00007599"/>
    </source>
</evidence>
<dbReference type="NCBIfam" id="TIGR00150">
    <property type="entry name" value="T6A_YjeE"/>
    <property type="match status" value="1"/>
</dbReference>
<name>A0A1J5QJI6_9ZZZZ</name>
<dbReference type="PANTHER" id="PTHR33540">
    <property type="entry name" value="TRNA THREONYLCARBAMOYLADENOSINE BIOSYNTHESIS PROTEIN TSAE"/>
    <property type="match status" value="1"/>
</dbReference>
<proteinExistence type="inferred from homology"/>
<dbReference type="SUPFAM" id="SSF52540">
    <property type="entry name" value="P-loop containing nucleoside triphosphate hydrolases"/>
    <property type="match status" value="1"/>
</dbReference>
<dbReference type="InterPro" id="IPR003442">
    <property type="entry name" value="T6A_TsaE"/>
</dbReference>
<sequence length="176" mass="19035">MPETRLTLHRHCTDEASTIELGAALAQAMVRCELPGLLITLRGDLGAGKTTLVRAILRGLGVTGRIKSPSYALVEPYAIERKSLKLKGTLQTNAYHIDLYRFSDPNEWDDAGLRELLDGRSLCLVEWPERAPALLPQADLDITLNPGPQGREIDLQSGSPVGAAMLHQLASAATDA</sequence>
<comment type="subcellular location">
    <subcellularLocation>
        <location evidence="1">Cytoplasm</location>
    </subcellularLocation>
</comment>
<dbReference type="GO" id="GO:0046872">
    <property type="term" value="F:metal ion binding"/>
    <property type="evidence" value="ECO:0007669"/>
    <property type="project" value="UniProtKB-KW"/>
</dbReference>
<keyword evidence="7" id="KW-0547">Nucleotide-binding</keyword>
<dbReference type="AlphaFoldDB" id="A0A1J5QJI6"/>
<evidence type="ECO:0000256" key="5">
    <source>
        <dbReference type="ARBA" id="ARBA00022694"/>
    </source>
</evidence>
<keyword evidence="6" id="KW-0479">Metal-binding</keyword>
<evidence type="ECO:0000256" key="3">
    <source>
        <dbReference type="ARBA" id="ARBA00019010"/>
    </source>
</evidence>
<dbReference type="PANTHER" id="PTHR33540:SF2">
    <property type="entry name" value="TRNA THREONYLCARBAMOYLADENOSINE BIOSYNTHESIS PROTEIN TSAE"/>
    <property type="match status" value="1"/>
</dbReference>
<evidence type="ECO:0000256" key="9">
    <source>
        <dbReference type="ARBA" id="ARBA00022842"/>
    </source>
</evidence>
<dbReference type="GO" id="GO:0002949">
    <property type="term" value="P:tRNA threonylcarbamoyladenosine modification"/>
    <property type="evidence" value="ECO:0007669"/>
    <property type="project" value="InterPro"/>
</dbReference>
<evidence type="ECO:0000256" key="6">
    <source>
        <dbReference type="ARBA" id="ARBA00022723"/>
    </source>
</evidence>
<dbReference type="Pfam" id="PF02367">
    <property type="entry name" value="TsaE"/>
    <property type="match status" value="1"/>
</dbReference>
<accession>A0A1J5QJI6</accession>
<comment type="similarity">
    <text evidence="2">Belongs to the TsaE family.</text>
</comment>
<keyword evidence="4" id="KW-0963">Cytoplasm</keyword>
<keyword evidence="5" id="KW-0819">tRNA processing</keyword>
<keyword evidence="8" id="KW-0067">ATP-binding</keyword>
<evidence type="ECO:0000256" key="4">
    <source>
        <dbReference type="ARBA" id="ARBA00022490"/>
    </source>
</evidence>
<evidence type="ECO:0000256" key="1">
    <source>
        <dbReference type="ARBA" id="ARBA00004496"/>
    </source>
</evidence>
<dbReference type="GO" id="GO:0005524">
    <property type="term" value="F:ATP binding"/>
    <property type="evidence" value="ECO:0007669"/>
    <property type="project" value="UniProtKB-KW"/>
</dbReference>
<dbReference type="Gene3D" id="3.40.50.300">
    <property type="entry name" value="P-loop containing nucleotide triphosphate hydrolases"/>
    <property type="match status" value="1"/>
</dbReference>
<evidence type="ECO:0000256" key="10">
    <source>
        <dbReference type="ARBA" id="ARBA00032441"/>
    </source>
</evidence>
<organism evidence="11">
    <name type="scientific">mine drainage metagenome</name>
    <dbReference type="NCBI Taxonomy" id="410659"/>
    <lineage>
        <taxon>unclassified sequences</taxon>
        <taxon>metagenomes</taxon>
        <taxon>ecological metagenomes</taxon>
    </lineage>
</organism>
<dbReference type="EMBL" id="MLJW01000702">
    <property type="protein sequence ID" value="OIQ83450.1"/>
    <property type="molecule type" value="Genomic_DNA"/>
</dbReference>
<dbReference type="GO" id="GO:0005737">
    <property type="term" value="C:cytoplasm"/>
    <property type="evidence" value="ECO:0007669"/>
    <property type="project" value="UniProtKB-SubCell"/>
</dbReference>
<reference evidence="11" key="1">
    <citation type="submission" date="2016-10" db="EMBL/GenBank/DDBJ databases">
        <title>Sequence of Gallionella enrichment culture.</title>
        <authorList>
            <person name="Poehlein A."/>
            <person name="Muehling M."/>
            <person name="Daniel R."/>
        </authorList>
    </citation>
    <scope>NUCLEOTIDE SEQUENCE</scope>
</reference>
<gene>
    <name evidence="11" type="primary">tsaE_8</name>
    <name evidence="11" type="ORF">GALL_347500</name>
</gene>
<protein>
    <recommendedName>
        <fullName evidence="3">tRNA threonylcarbamoyladenosine biosynthesis protein TsaE</fullName>
    </recommendedName>
    <alternativeName>
        <fullName evidence="10">t(6)A37 threonylcarbamoyladenosine biosynthesis protein TsaE</fullName>
    </alternativeName>
</protein>
<evidence type="ECO:0000256" key="7">
    <source>
        <dbReference type="ARBA" id="ARBA00022741"/>
    </source>
</evidence>
<evidence type="ECO:0000313" key="11">
    <source>
        <dbReference type="EMBL" id="OIQ83450.1"/>
    </source>
</evidence>
<evidence type="ECO:0000256" key="8">
    <source>
        <dbReference type="ARBA" id="ARBA00022840"/>
    </source>
</evidence>
<keyword evidence="9" id="KW-0460">Magnesium</keyword>
<comment type="caution">
    <text evidence="11">The sequence shown here is derived from an EMBL/GenBank/DDBJ whole genome shotgun (WGS) entry which is preliminary data.</text>
</comment>